<dbReference type="PANTHER" id="PTHR42718:SF42">
    <property type="entry name" value="EXPORT PROTEIN"/>
    <property type="match status" value="1"/>
</dbReference>
<feature type="domain" description="Major facilitator superfamily (MFS) profile" evidence="8">
    <location>
        <begin position="10"/>
        <end position="497"/>
    </location>
</feature>
<protein>
    <submittedName>
        <fullName evidence="9">Transporter</fullName>
    </submittedName>
</protein>
<feature type="transmembrane region" description="Helical" evidence="7">
    <location>
        <begin position="196"/>
        <end position="216"/>
    </location>
</feature>
<feature type="transmembrane region" description="Helical" evidence="7">
    <location>
        <begin position="9"/>
        <end position="32"/>
    </location>
</feature>
<evidence type="ECO:0000256" key="6">
    <source>
        <dbReference type="ARBA" id="ARBA00023136"/>
    </source>
</evidence>
<feature type="transmembrane region" description="Helical" evidence="7">
    <location>
        <begin position="44"/>
        <end position="64"/>
    </location>
</feature>
<feature type="transmembrane region" description="Helical" evidence="7">
    <location>
        <begin position="138"/>
        <end position="158"/>
    </location>
</feature>
<evidence type="ECO:0000259" key="8">
    <source>
        <dbReference type="PROSITE" id="PS50850"/>
    </source>
</evidence>
<dbReference type="PROSITE" id="PS50850">
    <property type="entry name" value="MFS"/>
    <property type="match status" value="1"/>
</dbReference>
<evidence type="ECO:0000256" key="2">
    <source>
        <dbReference type="ARBA" id="ARBA00022448"/>
    </source>
</evidence>
<evidence type="ECO:0000256" key="3">
    <source>
        <dbReference type="ARBA" id="ARBA00022475"/>
    </source>
</evidence>
<dbReference type="RefSeq" id="WP_065143869.1">
    <property type="nucleotide sequence ID" value="NZ_LZLS01000089.1"/>
</dbReference>
<feature type="transmembrane region" description="Helical" evidence="7">
    <location>
        <begin position="228"/>
        <end position="245"/>
    </location>
</feature>
<dbReference type="NCBIfam" id="TIGR00711">
    <property type="entry name" value="efflux_EmrB"/>
    <property type="match status" value="1"/>
</dbReference>
<feature type="transmembrane region" description="Helical" evidence="7">
    <location>
        <begin position="76"/>
        <end position="95"/>
    </location>
</feature>
<dbReference type="CDD" id="cd17321">
    <property type="entry name" value="MFS_MMR_MDR_like"/>
    <property type="match status" value="1"/>
</dbReference>
<feature type="transmembrane region" description="Helical" evidence="7">
    <location>
        <begin position="301"/>
        <end position="322"/>
    </location>
</feature>
<name>A0A1A3P590_MYCAS</name>
<dbReference type="AlphaFoldDB" id="A0A1A3P590"/>
<feature type="transmembrane region" description="Helical" evidence="7">
    <location>
        <begin position="329"/>
        <end position="348"/>
    </location>
</feature>
<dbReference type="InterPro" id="IPR004638">
    <property type="entry name" value="EmrB-like"/>
</dbReference>
<dbReference type="Gene3D" id="1.20.1250.20">
    <property type="entry name" value="MFS general substrate transporter like domains"/>
    <property type="match status" value="1"/>
</dbReference>
<feature type="transmembrane region" description="Helical" evidence="7">
    <location>
        <begin position="164"/>
        <end position="184"/>
    </location>
</feature>
<organism evidence="9 10">
    <name type="scientific">Mycobacterium asiaticum</name>
    <dbReference type="NCBI Taxonomy" id="1790"/>
    <lineage>
        <taxon>Bacteria</taxon>
        <taxon>Bacillati</taxon>
        <taxon>Actinomycetota</taxon>
        <taxon>Actinomycetes</taxon>
        <taxon>Mycobacteriales</taxon>
        <taxon>Mycobacteriaceae</taxon>
        <taxon>Mycobacterium</taxon>
    </lineage>
</organism>
<evidence type="ECO:0000256" key="1">
    <source>
        <dbReference type="ARBA" id="ARBA00004651"/>
    </source>
</evidence>
<comment type="subcellular location">
    <subcellularLocation>
        <location evidence="1">Cell membrane</location>
        <topology evidence="1">Multi-pass membrane protein</topology>
    </subcellularLocation>
</comment>
<keyword evidence="4 7" id="KW-0812">Transmembrane</keyword>
<dbReference type="Proteomes" id="UP000093928">
    <property type="component" value="Unassembled WGS sequence"/>
</dbReference>
<comment type="caution">
    <text evidence="9">The sequence shown here is derived from an EMBL/GenBank/DDBJ whole genome shotgun (WGS) entry which is preliminary data.</text>
</comment>
<feature type="transmembrane region" description="Helical" evidence="7">
    <location>
        <begin position="266"/>
        <end position="289"/>
    </location>
</feature>
<accession>A0A1A3P590</accession>
<dbReference type="PRINTS" id="PR01036">
    <property type="entry name" value="TCRTETB"/>
</dbReference>
<dbReference type="GO" id="GO:0022857">
    <property type="term" value="F:transmembrane transporter activity"/>
    <property type="evidence" value="ECO:0007669"/>
    <property type="project" value="InterPro"/>
</dbReference>
<keyword evidence="5 7" id="KW-1133">Transmembrane helix</keyword>
<dbReference type="InterPro" id="IPR011701">
    <property type="entry name" value="MFS"/>
</dbReference>
<dbReference type="InterPro" id="IPR036259">
    <property type="entry name" value="MFS_trans_sf"/>
</dbReference>
<gene>
    <name evidence="9" type="ORF">A5634_22130</name>
</gene>
<feature type="transmembrane region" description="Helical" evidence="7">
    <location>
        <begin position="471"/>
        <end position="493"/>
    </location>
</feature>
<feature type="transmembrane region" description="Helical" evidence="7">
    <location>
        <begin position="354"/>
        <end position="375"/>
    </location>
</feature>
<feature type="transmembrane region" description="Helical" evidence="7">
    <location>
        <begin position="396"/>
        <end position="418"/>
    </location>
</feature>
<reference evidence="9 10" key="1">
    <citation type="submission" date="2016-06" db="EMBL/GenBank/DDBJ databases">
        <authorList>
            <person name="Kjaerup R.B."/>
            <person name="Dalgaard T.S."/>
            <person name="Juul-Madsen H.R."/>
        </authorList>
    </citation>
    <scope>NUCLEOTIDE SEQUENCE [LARGE SCALE GENOMIC DNA]</scope>
    <source>
        <strain evidence="9 10">1165133.8</strain>
    </source>
</reference>
<dbReference type="Gene3D" id="1.20.1720.10">
    <property type="entry name" value="Multidrug resistance protein D"/>
    <property type="match status" value="1"/>
</dbReference>
<feature type="transmembrane region" description="Helical" evidence="7">
    <location>
        <begin position="101"/>
        <end position="126"/>
    </location>
</feature>
<dbReference type="GO" id="GO:0005886">
    <property type="term" value="C:plasma membrane"/>
    <property type="evidence" value="ECO:0007669"/>
    <property type="project" value="UniProtKB-SubCell"/>
</dbReference>
<evidence type="ECO:0000256" key="5">
    <source>
        <dbReference type="ARBA" id="ARBA00022989"/>
    </source>
</evidence>
<keyword evidence="3" id="KW-1003">Cell membrane</keyword>
<evidence type="ECO:0000313" key="9">
    <source>
        <dbReference type="EMBL" id="OBK27757.1"/>
    </source>
</evidence>
<dbReference type="InterPro" id="IPR020846">
    <property type="entry name" value="MFS_dom"/>
</dbReference>
<evidence type="ECO:0000256" key="7">
    <source>
        <dbReference type="SAM" id="Phobius"/>
    </source>
</evidence>
<keyword evidence="2" id="KW-0813">Transport</keyword>
<sequence length="516" mass="53329">MNTHARRQVVLAVICLSNFIASIDLTIVNVALPTFSTALKASNAQLQWIVDSYALTAAGLLLAAGNLGDRYGRRGWLSIGLLVVAASSASAATVQSADALIAARAVMGIGAAIILPTTLALVTNIFVDATERARAIGIWSAVMGLGVIAGPILGGWLIEQFAVGSIFWINVPIALIAVVGANMFVETSRNPDRLPVDVPGLLVSAIGITVLTYTIIEAPNIGWFTWKTVVGVAISAILLSAFVWWERRTWHPILDLSIFGSRRFSGGSVAVTAAYLSMCGFIFVATQYMQFITAYSAFDTGVRLVPLAATYAGVSIVAPRVVERLGTTAVVTAGLMIFATGVAATGSFDDRTPYWAIGAAMASLGCGLGFTMAPASEAIMGSLSLADAGVGSAVTGVARQLGGCFGVALIGSIFASVYSHSLENNPALYGINPTTLATMRKSMAGARHVLEQTPAAPQIRHAVESAFLESMLVACLACAAFAVAGAIVVAFMLPARAQSTEHSETAAPATAGPGSA</sequence>
<dbReference type="SUPFAM" id="SSF103473">
    <property type="entry name" value="MFS general substrate transporter"/>
    <property type="match status" value="1"/>
</dbReference>
<evidence type="ECO:0000256" key="4">
    <source>
        <dbReference type="ARBA" id="ARBA00022692"/>
    </source>
</evidence>
<evidence type="ECO:0000313" key="10">
    <source>
        <dbReference type="Proteomes" id="UP000093928"/>
    </source>
</evidence>
<dbReference type="EMBL" id="LZLS01000089">
    <property type="protein sequence ID" value="OBK27757.1"/>
    <property type="molecule type" value="Genomic_DNA"/>
</dbReference>
<proteinExistence type="predicted"/>
<keyword evidence="6 7" id="KW-0472">Membrane</keyword>
<dbReference type="OrthoDB" id="9781469at2"/>
<dbReference type="PANTHER" id="PTHR42718">
    <property type="entry name" value="MAJOR FACILITATOR SUPERFAMILY MULTIDRUG TRANSPORTER MFSC"/>
    <property type="match status" value="1"/>
</dbReference>
<dbReference type="Pfam" id="PF07690">
    <property type="entry name" value="MFS_1"/>
    <property type="match status" value="1"/>
</dbReference>